<keyword evidence="3" id="KW-0998">Cell outer membrane</keyword>
<dbReference type="PANTHER" id="PTHR40980">
    <property type="entry name" value="PLUG DOMAIN-CONTAINING PROTEIN"/>
    <property type="match status" value="1"/>
</dbReference>
<name>A0A8J2Y671_9FLAO</name>
<reference evidence="5" key="1">
    <citation type="journal article" date="2014" name="Int. J. Syst. Evol. Microbiol.">
        <title>Complete genome sequence of Corynebacterium casei LMG S-19264T (=DSM 44701T), isolated from a smear-ripened cheese.</title>
        <authorList>
            <consortium name="US DOE Joint Genome Institute (JGI-PGF)"/>
            <person name="Walter F."/>
            <person name="Albersmeier A."/>
            <person name="Kalinowski J."/>
            <person name="Ruckert C."/>
        </authorList>
    </citation>
    <scope>NUCLEOTIDE SEQUENCE</scope>
    <source>
        <strain evidence="5">CGMCC 1.12924</strain>
    </source>
</reference>
<accession>A0A8J2Y671</accession>
<dbReference type="Gene3D" id="2.60.40.1120">
    <property type="entry name" value="Carboxypeptidase-like, regulatory domain"/>
    <property type="match status" value="1"/>
</dbReference>
<dbReference type="InterPro" id="IPR008969">
    <property type="entry name" value="CarboxyPept-like_regulatory"/>
</dbReference>
<dbReference type="Pfam" id="PF13715">
    <property type="entry name" value="CarbopepD_reg_2"/>
    <property type="match status" value="1"/>
</dbReference>
<keyword evidence="5" id="KW-0675">Receptor</keyword>
<evidence type="ECO:0000256" key="2">
    <source>
        <dbReference type="ARBA" id="ARBA00023136"/>
    </source>
</evidence>
<keyword evidence="2" id="KW-0472">Membrane</keyword>
<dbReference type="AlphaFoldDB" id="A0A8J2Y671"/>
<comment type="subcellular location">
    <subcellularLocation>
        <location evidence="1">Cell outer membrane</location>
    </subcellularLocation>
</comment>
<organism evidence="5 6">
    <name type="scientific">Planktosalinus lacus</name>
    <dbReference type="NCBI Taxonomy" id="1526573"/>
    <lineage>
        <taxon>Bacteria</taxon>
        <taxon>Pseudomonadati</taxon>
        <taxon>Bacteroidota</taxon>
        <taxon>Flavobacteriia</taxon>
        <taxon>Flavobacteriales</taxon>
        <taxon>Flavobacteriaceae</taxon>
        <taxon>Planktosalinus</taxon>
    </lineage>
</organism>
<evidence type="ECO:0000313" key="5">
    <source>
        <dbReference type="EMBL" id="GGD80449.1"/>
    </source>
</evidence>
<evidence type="ECO:0000313" key="6">
    <source>
        <dbReference type="Proteomes" id="UP000652231"/>
    </source>
</evidence>
<sequence>MTKTLIFFLFSVCTLCSQEYTLNGKVLNHENEPISFVSILLLKKADSTFFSGTATEENGNFSIQNIPKGVYTLKASFIGFKEFYFDVDIDSNLDLGTLILKEGSENLDEVTLNVHKPIIQRDPDKLIFNVENSSVSSGSTWEILGKTPGVIIQQNSITIKNQPATVYINDRKVNLNSEELKSLLQSFSGSNVSSVEVITNPSARYDADSGMVLNIVTSKSIMPGYKGDISTNYTQAIFPKYKFGSSHFFKNEHVNLFVDYSYSKRKEHKNDLGEISFFEPDMSVNSFWETDFQRITHKDIHNINASLDYYLSPKTTLNFTSFASYEPKIEFNNTETAIIFSPEKTVDSLFVTSSNLEADKMNLAFDLSINHNFNDKGTKLSTNAHYTNFDYSNLQNLNTNYFLPNGNFLNQNSFSTDSEQKIDILVGQIDFETKLLGIALETGLKASFINSKSGIDFFDVQNNSNQNISFLSDNFKYEEKVYAGYIGLAKNWDKWSALFSIRGEQTETKGNSIALDQISIKDYFDFFPNVSLNYSPNGNHSVTLAYKKSITRPNYDLLNPFRYYINENNFTSGNPHLKPSLTDRFSISYLVEGAFEFEFYYRTTVDDIEVLAFQDNANRFLNSVSANMEGRKGYGLNFSYATSIRPWWFYSNYFALFHEENSFLAIESNNQKVTLNSDGFFIQLYNGFTLSKDRTFTGNLTFIHLTGIVAGTYKMNSFSTLSLGLRKSLWNNRASISISANDLFDTTNRKLQTDYLNQKNSYFAKLETQYVQLGFIYNFGNFNLNESSREISNDERNRID</sequence>
<feature type="domain" description="Outer membrane protein beta-barrel" evidence="4">
    <location>
        <begin position="371"/>
        <end position="777"/>
    </location>
</feature>
<keyword evidence="6" id="KW-1185">Reference proteome</keyword>
<reference evidence="5" key="2">
    <citation type="submission" date="2020-09" db="EMBL/GenBank/DDBJ databases">
        <authorList>
            <person name="Sun Q."/>
            <person name="Zhou Y."/>
        </authorList>
    </citation>
    <scope>NUCLEOTIDE SEQUENCE</scope>
    <source>
        <strain evidence="5">CGMCC 1.12924</strain>
    </source>
</reference>
<comment type="caution">
    <text evidence="5">The sequence shown here is derived from an EMBL/GenBank/DDBJ whole genome shotgun (WGS) entry which is preliminary data.</text>
</comment>
<evidence type="ECO:0000256" key="3">
    <source>
        <dbReference type="ARBA" id="ARBA00023237"/>
    </source>
</evidence>
<dbReference type="Proteomes" id="UP000652231">
    <property type="component" value="Unassembled WGS sequence"/>
</dbReference>
<gene>
    <name evidence="5" type="ORF">GCM10011312_00930</name>
</gene>
<dbReference type="Pfam" id="PF14905">
    <property type="entry name" value="OMP_b-brl_3"/>
    <property type="match status" value="1"/>
</dbReference>
<dbReference type="InterPro" id="IPR041700">
    <property type="entry name" value="OMP_b-brl_3"/>
</dbReference>
<evidence type="ECO:0000259" key="4">
    <source>
        <dbReference type="Pfam" id="PF14905"/>
    </source>
</evidence>
<evidence type="ECO:0000256" key="1">
    <source>
        <dbReference type="ARBA" id="ARBA00004442"/>
    </source>
</evidence>
<protein>
    <submittedName>
        <fullName evidence="5">TonB-dependent receptor</fullName>
    </submittedName>
</protein>
<dbReference type="GO" id="GO:0009279">
    <property type="term" value="C:cell outer membrane"/>
    <property type="evidence" value="ECO:0007669"/>
    <property type="project" value="UniProtKB-SubCell"/>
</dbReference>
<dbReference type="InterPro" id="IPR036942">
    <property type="entry name" value="Beta-barrel_TonB_sf"/>
</dbReference>
<dbReference type="Gene3D" id="2.40.170.20">
    <property type="entry name" value="TonB-dependent receptor, beta-barrel domain"/>
    <property type="match status" value="1"/>
</dbReference>
<dbReference type="PANTHER" id="PTHR40980:SF4">
    <property type="entry name" value="TONB-DEPENDENT RECEPTOR-LIKE BETA-BARREL DOMAIN-CONTAINING PROTEIN"/>
    <property type="match status" value="1"/>
</dbReference>
<proteinExistence type="predicted"/>
<dbReference type="EMBL" id="BMGK01000001">
    <property type="protein sequence ID" value="GGD80449.1"/>
    <property type="molecule type" value="Genomic_DNA"/>
</dbReference>
<dbReference type="SUPFAM" id="SSF56935">
    <property type="entry name" value="Porins"/>
    <property type="match status" value="1"/>
</dbReference>
<dbReference type="RefSeq" id="WP_188438377.1">
    <property type="nucleotide sequence ID" value="NZ_BMGK01000001.1"/>
</dbReference>
<dbReference type="SUPFAM" id="SSF49464">
    <property type="entry name" value="Carboxypeptidase regulatory domain-like"/>
    <property type="match status" value="1"/>
</dbReference>